<evidence type="ECO:0000256" key="1">
    <source>
        <dbReference type="SAM" id="MobiDB-lite"/>
    </source>
</evidence>
<dbReference type="RefSeq" id="WP_136350808.1">
    <property type="nucleotide sequence ID" value="NZ_CP031305.1"/>
</dbReference>
<feature type="transmembrane region" description="Helical" evidence="2">
    <location>
        <begin position="21"/>
        <end position="47"/>
    </location>
</feature>
<dbReference type="Gene3D" id="2.160.20.110">
    <property type="match status" value="1"/>
</dbReference>
<dbReference type="InterPro" id="IPR013783">
    <property type="entry name" value="Ig-like_fold"/>
</dbReference>
<dbReference type="Proteomes" id="UP000296822">
    <property type="component" value="Chromosome"/>
</dbReference>
<keyword evidence="2" id="KW-1133">Transmembrane helix</keyword>
<sequence length="1112" mass="119705">MTPRTRADDRSELSADRGGAPIIGIVLLFGMVLAGAVLVFVAAGPLFDALESQSERERAITYMGQTDQALATATISDGPQSLEVPPDAEMSAAEDGTLEVAWYNDSEDPWDDPVENSVTLGALKYELDDRTIAHQGGGIWERTGSQTSVEKPPQIGFGPNGSVELNFVQINSEAGGDSLSRVQNDPRAGMKAGGSLNDVTENPTGDHFAIRVESEYAEGWEQHFRSEKEDVNKGDVTVDGPDELGEDAAVVKVKGLGNPESQPHFLIEDDNGLTPHDEGQPHTIENNVVEYGTNFHINTTLKNYGDTKDNVTATLSIWNETDGLVEDRSISSKSKIEKNETISTASQNKWDGGNHFFRTGGGSNTTDVEPGNEYRYDVETDPDGDTGDTLDDRGTFIVVDEAPTFAIDDVSFNGPLKPGDTLTADVQITNEGPIADQQFVRLEGFNENPVDIGTIELDEGESETIELEWGAVDVPEPNDQITVETDTDSHTTDVDNLVNFVELKDVSIDGPIEQGQTADIEADVETVSGDSDNYVARLADPDGDEINTVEYGINDWSGGTVDFEYETDDDEITHRVTVEIYDEANGVVDDEMEAVVVLERDGPVCSEVSYEGSGTSDDPYNVSNIDELQCINDDLYAHYELVDDIDAHGTEFWNGGAGFEPIGQDGNAYASQWLQGSSSGSFDGTFDGNGNLIEGLYIDRPDERFVGLFGATGHTTNIDPVGSGSTIENVRLADVDVHGQQHVGALVGQAGGKVIQSRSEGRVEAEEQLVGGLVGDGVHASLDNELVAEGTVIGGPNRDGMNGEGIGGLVGRSTFQTEVSVGYTQNMMVIADGEKYTQFGSSPDRSHAGGLIGTSSYRDSTFEQMYTITNAEGFDGATGAVVGTILGGASVSHQGDTFAKSVYWRNTEEPYGVNDVDRLAPDPTLGWNGRSKDVMTGVDVNQDGRMGNLEFEEEGGPWVAIPDDYPRFIWELEAEGIFEVEIDDIEENVTAGEDATVTATITSLYQDRHNQNETQTIVLTADDRPVDTKEVTLDSLLETEDSEQITLEWATSFSDDGTSELTVQSEDREDSVDIKIEEADLEEDRFGGSNSSADDVIGDTNIGIAVDAVSVD</sequence>
<proteinExistence type="predicted"/>
<dbReference type="InterPro" id="IPR055713">
    <property type="entry name" value="DUF7289"/>
</dbReference>
<evidence type="ECO:0000256" key="2">
    <source>
        <dbReference type="SAM" id="Phobius"/>
    </source>
</evidence>
<gene>
    <name evidence="3" type="ORF">DV706_04895</name>
</gene>
<dbReference type="EMBL" id="CP031305">
    <property type="protein sequence ID" value="QCC53885.1"/>
    <property type="molecule type" value="Genomic_DNA"/>
</dbReference>
<evidence type="ECO:0000313" key="3">
    <source>
        <dbReference type="EMBL" id="QCC53885.1"/>
    </source>
</evidence>
<dbReference type="Pfam" id="PF23960">
    <property type="entry name" value="DUF7289"/>
    <property type="match status" value="1"/>
</dbReference>
<dbReference type="AlphaFoldDB" id="A0A4D6HK10"/>
<feature type="region of interest" description="Disordered" evidence="1">
    <location>
        <begin position="185"/>
        <end position="204"/>
    </location>
</feature>
<keyword evidence="2" id="KW-0812">Transmembrane</keyword>
<organism evidence="3 4">
    <name type="scientific">Natronorubrum bangense</name>
    <dbReference type="NCBI Taxonomy" id="61858"/>
    <lineage>
        <taxon>Archaea</taxon>
        <taxon>Methanobacteriati</taxon>
        <taxon>Methanobacteriota</taxon>
        <taxon>Stenosarchaea group</taxon>
        <taxon>Halobacteria</taxon>
        <taxon>Halobacteriales</taxon>
        <taxon>Natrialbaceae</taxon>
        <taxon>Natronorubrum</taxon>
    </lineage>
</organism>
<name>A0A4D6HK10_9EURY</name>
<reference evidence="3 4" key="1">
    <citation type="journal article" date="2019" name="Nat. Commun.">
        <title>A new type of DNA phosphorothioation-based antiviral system in archaea.</title>
        <authorList>
            <person name="Xiong L."/>
            <person name="Liu S."/>
            <person name="Chen S."/>
            <person name="Xiao Y."/>
            <person name="Zhu B."/>
            <person name="Gao Y."/>
            <person name="Zhang Y."/>
            <person name="Chen B."/>
            <person name="Luo J."/>
            <person name="Deng Z."/>
            <person name="Chen X."/>
            <person name="Wang L."/>
            <person name="Chen S."/>
        </authorList>
    </citation>
    <scope>NUCLEOTIDE SEQUENCE [LARGE SCALE GENOMIC DNA]</scope>
    <source>
        <strain evidence="3 4">JCM 10635</strain>
    </source>
</reference>
<protein>
    <recommendedName>
        <fullName evidence="5">Type IV pilin</fullName>
    </recommendedName>
</protein>
<evidence type="ECO:0000313" key="4">
    <source>
        <dbReference type="Proteomes" id="UP000296822"/>
    </source>
</evidence>
<keyword evidence="2" id="KW-0472">Membrane</keyword>
<dbReference type="GeneID" id="39850577"/>
<accession>A0A4D6HK10</accession>
<dbReference type="Gene3D" id="2.60.40.10">
    <property type="entry name" value="Immunoglobulins"/>
    <property type="match status" value="1"/>
</dbReference>
<dbReference type="KEGG" id="nbg:DV706_04895"/>
<evidence type="ECO:0008006" key="5">
    <source>
        <dbReference type="Google" id="ProtNLM"/>
    </source>
</evidence>